<dbReference type="AlphaFoldDB" id="A0A229W1K7"/>
<evidence type="ECO:0000256" key="2">
    <source>
        <dbReference type="SAM" id="Phobius"/>
    </source>
</evidence>
<dbReference type="EMBL" id="NEWD01000003">
    <property type="protein sequence ID" value="OXN01560.1"/>
    <property type="molecule type" value="Genomic_DNA"/>
</dbReference>
<feature type="compositionally biased region" description="Polar residues" evidence="1">
    <location>
        <begin position="132"/>
        <end position="145"/>
    </location>
</feature>
<keyword evidence="2" id="KW-0472">Membrane</keyword>
<name>A0A229W1K7_9BIFI</name>
<feature type="region of interest" description="Disordered" evidence="1">
    <location>
        <begin position="1"/>
        <end position="24"/>
    </location>
</feature>
<evidence type="ECO:0000313" key="4">
    <source>
        <dbReference type="EMBL" id="OXN01560.1"/>
    </source>
</evidence>
<dbReference type="InterPro" id="IPR027381">
    <property type="entry name" value="LytR/CpsA/Psr_C"/>
</dbReference>
<dbReference type="Proteomes" id="UP000215433">
    <property type="component" value="Unassembled WGS sequence"/>
</dbReference>
<evidence type="ECO:0000259" key="3">
    <source>
        <dbReference type="Pfam" id="PF13399"/>
    </source>
</evidence>
<dbReference type="RefSeq" id="WP_093959415.1">
    <property type="nucleotide sequence ID" value="NZ_NEWD01000003.1"/>
</dbReference>
<keyword evidence="2" id="KW-0812">Transmembrane</keyword>
<organism evidence="4 5">
    <name type="scientific">Bifidobacterium vansinderenii</name>
    <dbReference type="NCBI Taxonomy" id="1984871"/>
    <lineage>
        <taxon>Bacteria</taxon>
        <taxon>Bacillati</taxon>
        <taxon>Actinomycetota</taxon>
        <taxon>Actinomycetes</taxon>
        <taxon>Bifidobacteriales</taxon>
        <taxon>Bifidobacteriaceae</taxon>
        <taxon>Bifidobacterium</taxon>
    </lineage>
</organism>
<dbReference type="Gene3D" id="3.30.70.2390">
    <property type="match status" value="1"/>
</dbReference>
<protein>
    <submittedName>
        <fullName evidence="4">Cell wall integrity and stress response protein 1</fullName>
    </submittedName>
</protein>
<dbReference type="OrthoDB" id="3242784at2"/>
<accession>A0A229W1K7</accession>
<feature type="compositionally biased region" description="Low complexity" evidence="1">
    <location>
        <begin position="66"/>
        <end position="131"/>
    </location>
</feature>
<dbReference type="Pfam" id="PF13399">
    <property type="entry name" value="LytR_C"/>
    <property type="match status" value="1"/>
</dbReference>
<keyword evidence="5" id="KW-1185">Reference proteome</keyword>
<keyword evidence="2" id="KW-1133">Transmembrane helix</keyword>
<evidence type="ECO:0000256" key="1">
    <source>
        <dbReference type="SAM" id="MobiDB-lite"/>
    </source>
</evidence>
<comment type="caution">
    <text evidence="4">The sequence shown here is derived from an EMBL/GenBank/DDBJ whole genome shotgun (WGS) entry which is preliminary data.</text>
</comment>
<feature type="transmembrane region" description="Helical" evidence="2">
    <location>
        <begin position="34"/>
        <end position="55"/>
    </location>
</feature>
<feature type="region of interest" description="Disordered" evidence="1">
    <location>
        <begin position="64"/>
        <end position="145"/>
    </location>
</feature>
<feature type="domain" description="LytR/CpsA/Psr regulator C-terminal" evidence="3">
    <location>
        <begin position="137"/>
        <end position="219"/>
    </location>
</feature>
<gene>
    <name evidence="4" type="ORF">Tam10B_0195</name>
</gene>
<evidence type="ECO:0000313" key="5">
    <source>
        <dbReference type="Proteomes" id="UP000215433"/>
    </source>
</evidence>
<sequence length="221" mass="22841">MSDKQHVYPADEFDKPEQGPVGLHRGPRSFGARALPYLIVIIVAALCGLGVFMWLSGTDLLSGAKSSSSASTTTSIAKSADTSSSATSDDTASPSETTSETASETPSETASPSESETASESPSESSSPEATVNRSSTVTVYNGTNTSGLASKRAATLTSAGYTSVSARNPSNRSTLPSTSTVWYRDESDLATAQDVAAQLGISQIVQSQSIDTQIAVVLMR</sequence>
<proteinExistence type="predicted"/>
<reference evidence="4 5" key="1">
    <citation type="submission" date="2017-05" db="EMBL/GenBank/DDBJ databases">
        <title>Bifidobacterium vansinderenii sp. nov.</title>
        <authorList>
            <person name="Lugli G.A."/>
            <person name="Duranti S."/>
            <person name="Mangifesta M."/>
        </authorList>
    </citation>
    <scope>NUCLEOTIDE SEQUENCE [LARGE SCALE GENOMIC DNA]</scope>
    <source>
        <strain evidence="4 5">Tam10B</strain>
    </source>
</reference>